<evidence type="ECO:0000256" key="6">
    <source>
        <dbReference type="PIRNR" id="PIRNR002290"/>
    </source>
</evidence>
<dbReference type="EMBL" id="WVTA01000021">
    <property type="protein sequence ID" value="KAK3197211.1"/>
    <property type="molecule type" value="Genomic_DNA"/>
</dbReference>
<comment type="similarity">
    <text evidence="1 6">Belongs to the clathrin heavy chain family.</text>
</comment>
<dbReference type="InterPro" id="IPR055358">
    <property type="entry name" value="CHCR"/>
</dbReference>
<feature type="repeat" description="CHCR" evidence="7">
    <location>
        <begin position="1244"/>
        <end position="1385"/>
    </location>
</feature>
<comment type="subcellular location">
    <subcellularLocation>
        <location evidence="6">Cytoplasmic vesicle membrane</location>
        <topology evidence="6">Peripheral membrane protein</topology>
        <orientation evidence="6">Cytoplasmic side</orientation>
    </subcellularLocation>
    <subcellularLocation>
        <location evidence="6">Membrane</location>
        <location evidence="6">Coated pit</location>
        <topology evidence="6">Peripheral membrane protein</topology>
        <orientation evidence="6">Cytoplasmic side</orientation>
    </subcellularLocation>
</comment>
<feature type="region of interest" description="Disordered" evidence="8">
    <location>
        <begin position="1761"/>
        <end position="1789"/>
    </location>
</feature>
<evidence type="ECO:0000256" key="7">
    <source>
        <dbReference type="PROSITE-ProRule" id="PRU01006"/>
    </source>
</evidence>
<dbReference type="InterPro" id="IPR011990">
    <property type="entry name" value="TPR-like_helical_dom_sf"/>
</dbReference>
<dbReference type="Gene3D" id="2.130.10.110">
    <property type="entry name" value="Clathrin heavy-chain terminal domain"/>
    <property type="match status" value="1"/>
</dbReference>
<dbReference type="PIRSF" id="PIRSF002290">
    <property type="entry name" value="Clathrin_H_chain"/>
    <property type="match status" value="1"/>
</dbReference>
<comment type="caution">
    <text evidence="9">The sequence shown here is derived from an EMBL/GenBank/DDBJ whole genome shotgun (WGS) entry which is preliminary data.</text>
</comment>
<evidence type="ECO:0000256" key="5">
    <source>
        <dbReference type="ARBA" id="ARBA00023329"/>
    </source>
</evidence>
<dbReference type="FunFam" id="1.25.40.10:FF:000005">
    <property type="entry name" value="Clathrin heavy chain"/>
    <property type="match status" value="1"/>
</dbReference>
<organism evidence="9 10">
    <name type="scientific">Pseudopithomyces chartarum</name>
    <dbReference type="NCBI Taxonomy" id="1892770"/>
    <lineage>
        <taxon>Eukaryota</taxon>
        <taxon>Fungi</taxon>
        <taxon>Dikarya</taxon>
        <taxon>Ascomycota</taxon>
        <taxon>Pezizomycotina</taxon>
        <taxon>Dothideomycetes</taxon>
        <taxon>Pleosporomycetidae</taxon>
        <taxon>Pleosporales</taxon>
        <taxon>Massarineae</taxon>
        <taxon>Didymosphaeriaceae</taxon>
        <taxon>Pseudopithomyces</taxon>
    </lineage>
</organism>
<feature type="repeat" description="CHCR" evidence="7">
    <location>
        <begin position="1390"/>
        <end position="1536"/>
    </location>
</feature>
<feature type="repeat" description="CHCR" evidence="7">
    <location>
        <begin position="1095"/>
        <end position="1240"/>
    </location>
</feature>
<dbReference type="GO" id="GO:0030130">
    <property type="term" value="C:clathrin coat of trans-Golgi network vesicle"/>
    <property type="evidence" value="ECO:0007669"/>
    <property type="project" value="InterPro"/>
</dbReference>
<dbReference type="FunFam" id="1.25.40.10:FF:000082">
    <property type="entry name" value="Clathrin heavy chain"/>
    <property type="match status" value="1"/>
</dbReference>
<dbReference type="PROSITE" id="PS50236">
    <property type="entry name" value="CHCR"/>
    <property type="match status" value="7"/>
</dbReference>
<dbReference type="Gene3D" id="1.25.40.10">
    <property type="entry name" value="Tetratricopeptide repeat domain"/>
    <property type="match status" value="3"/>
</dbReference>
<keyword evidence="10" id="KW-1185">Reference proteome</keyword>
<dbReference type="SUPFAM" id="SSF50989">
    <property type="entry name" value="Clathrin heavy-chain terminal domain"/>
    <property type="match status" value="1"/>
</dbReference>
<dbReference type="Proteomes" id="UP001280581">
    <property type="component" value="Unassembled WGS sequence"/>
</dbReference>
<dbReference type="InterPro" id="IPR016025">
    <property type="entry name" value="Clathrin_H-chain_N"/>
</dbReference>
<proteinExistence type="inferred from homology"/>
<gene>
    <name evidence="9" type="ORF">GRF29_1536g1013993</name>
</gene>
<dbReference type="GO" id="GO:0006886">
    <property type="term" value="P:intracellular protein transport"/>
    <property type="evidence" value="ECO:0007669"/>
    <property type="project" value="UniProtKB-UniRule"/>
</dbReference>
<dbReference type="FunFam" id="2.130.10.110:FF:000006">
    <property type="entry name" value="Clathrin heavy chain"/>
    <property type="match status" value="1"/>
</dbReference>
<keyword evidence="4 6" id="KW-0168">Coated pit</keyword>
<protein>
    <recommendedName>
        <fullName evidence="6">Clathrin heavy chain</fullName>
    </recommendedName>
</protein>
<dbReference type="PANTHER" id="PTHR10292">
    <property type="entry name" value="CLATHRIN HEAVY CHAIN RELATED"/>
    <property type="match status" value="1"/>
</dbReference>
<feature type="repeat" description="CHCR" evidence="7">
    <location>
        <begin position="949"/>
        <end position="1088"/>
    </location>
</feature>
<evidence type="ECO:0000256" key="3">
    <source>
        <dbReference type="ARBA" id="ARBA00023136"/>
    </source>
</evidence>
<dbReference type="GO" id="GO:0006895">
    <property type="term" value="P:Golgi to endosome transport"/>
    <property type="evidence" value="ECO:0007669"/>
    <property type="project" value="TreeGrafter"/>
</dbReference>
<dbReference type="GO" id="GO:0006898">
    <property type="term" value="P:receptor-mediated endocytosis"/>
    <property type="evidence" value="ECO:0007669"/>
    <property type="project" value="TreeGrafter"/>
</dbReference>
<dbReference type="FunFam" id="1.25.40.10:FF:000001">
    <property type="entry name" value="Clathrin heavy chain"/>
    <property type="match status" value="1"/>
</dbReference>
<dbReference type="PANTHER" id="PTHR10292:SF1">
    <property type="entry name" value="CLATHRIN HEAVY CHAIN"/>
    <property type="match status" value="1"/>
</dbReference>
<sequence length="1789" mass="202540">MYSTSTSHNPTEVTVYKEQTPELSYDIFDEISKISLFVSPFVEFVEFVEFALVQHAAHSGGAFVVSCQALDAPSELGNDTWSWASSLTSKTHLHDRLPPDPHILSFPIARIWRPVSGYNCLTNLNILPASISWQNCTLESDKYVCVRQQNNEANTPAETVIIDLKNTNNVIRRPIRADSAIMHLTEPIIALKAQGKTLQLFNLETKQRLQTYTHHEDIQFWRWISQTTLALVSTKSVYHWDVLDGSNPPTPRKIFDRQEQLENNQIINYVTNDDESWSCLVGIASHPSGGIRGNMQLFSKARNVSQPLEGHAATFGTLRLDGATSDTKLFAFAVKSTTGEAKINIVEVDHNAANPAFPKRLIPIHWPAEGNGDFPLGIHIAHKYGILVVVTKFGFIHLHDLETGTALFLNRISEETVFTTARDDDGTGVVVINKRGQVLHTTIREDALIPYIMENPACSEIAYKLASKGGLPGADNLYQQRFETLMNQANYTEAAKVAANSPRGFLRTPQTINRLRQIPAQPGQITVLLQYFGSLLDKGGLNKDETLELARPVFQQGRKHLIEKWQKEGKLHCSEELGDLAKPHDLNLALAIYKEANVPQKTVAALAELGHFDLILQYCQSVGYNPDYNVLLQHIVRANSEKAVEFASSLAKHEGGPLISVDRVVDIFQSQGMIQQATAFLLDILSNNLPEEGHLQTKLLEMNLLNAPQVADAILGNEMFSHYDRARVATLCENAGLLTRALEHTDDTAAIKRMIVHTDKIPEEWLINYFGQLTVELSLESLDHMLTVNIRQNLQAVIRIAQKYCELLGATRIIDLFEKHRTAEGLYFFLGSIVNVSEDPDVVFKYIEAATTMGQVNEVERICRENNHFNAEKVKNFLKEANLTEQLPLIIVCDRFNFIHDLVLYLYKKQQFKSIEVYVQRVNPARTPAVIGGLLDVDCDESIIKGLLASVTPSSIPIDELVSEVESRNRLKLLLPFLEHTLSEGNQQQAVYNALAKIYIDSNNNPEKFLQENEQYDTLVVGKYCEKRDPNLAFIAYSKGQNDLDLINVTNENSMFKAQARYLLERADSEVWDYVLSPNNMHRRSLVDQVTSTAVPEAQDPEKVSVAVKAFITGDMPGELIDLLEKIILEPSTFSDNPSLQNLLMLTAAKSDRGRLMGYIHQLEHYTPEDIAQQCIEVGMYEEAFEIYKKHEQHVDAVNVLIDYIVSIDRAQEYAERVDLPEVWSRVAKAQLDGLRVTDSIESYIRAGDATNFLEVIETATHAGKDEDLIKFLRMARKTVREVPIDTALAFCFARTNQLPELEDFLRATNVADVEASGDKAYEEGFHEAAKIFFTSISNWAKLATTLVHLEDYQAAVECARKANNIKVWRQVNEACVAKKEFRLAQICGLNLIVHAEELTDLVKQYERNGYFDELIALLEAGLGLERAHMGMFTELGIALTKYHSERVMEHLRLFWSRINIPKMIRATEEAHLWPELIFLYVHFDEPDNACLAMMERSADAWEHQSFKDIITKASNVEIYYRALGFYLEEQPTLLTDLLQALTARIDVNRVVRMFLKSDNIPLIKPFLLSVQSQNKREVNNALNDLLIEEEDYKTLRDSVSNYDNYDAMDLAQRLEKHDLVFFRQIAANIYRKNKRWEKSIALSKQDKLFKDAIETAALSGKTDVVEDLLRYFVDIGSRECYVGMLYACYDLIRPDVILEISWRNNLNDFTMPYMINFLAQQAATIELLKKDNEERKAREATQQKKEEDTPILGSRLMLTQGPVGSAPSPGPYQQPNGIAPQHTGYRGF</sequence>
<dbReference type="Gene3D" id="1.25.40.730">
    <property type="match status" value="1"/>
</dbReference>
<dbReference type="InterPro" id="IPR016024">
    <property type="entry name" value="ARM-type_fold"/>
</dbReference>
<dbReference type="GO" id="GO:0005829">
    <property type="term" value="C:cytosol"/>
    <property type="evidence" value="ECO:0007669"/>
    <property type="project" value="GOC"/>
</dbReference>
<evidence type="ECO:0000256" key="4">
    <source>
        <dbReference type="ARBA" id="ARBA00023176"/>
    </source>
</evidence>
<feature type="repeat" description="CHCR" evidence="7">
    <location>
        <begin position="801"/>
        <end position="943"/>
    </location>
</feature>
<dbReference type="GO" id="GO:0005198">
    <property type="term" value="F:structural molecule activity"/>
    <property type="evidence" value="ECO:0007669"/>
    <property type="project" value="InterPro"/>
</dbReference>
<accession>A0AAN6LM50</accession>
<evidence type="ECO:0000256" key="2">
    <source>
        <dbReference type="ARBA" id="ARBA00022737"/>
    </source>
</evidence>
<keyword evidence="3 6" id="KW-0472">Membrane</keyword>
<reference evidence="9 10" key="1">
    <citation type="submission" date="2021-02" db="EMBL/GenBank/DDBJ databases">
        <title>Genome assembly of Pseudopithomyces chartarum.</title>
        <authorList>
            <person name="Jauregui R."/>
            <person name="Singh J."/>
            <person name="Voisey C."/>
        </authorList>
    </citation>
    <scope>NUCLEOTIDE SEQUENCE [LARGE SCALE GENOMIC DNA]</scope>
    <source>
        <strain evidence="9 10">AGR01</strain>
    </source>
</reference>
<evidence type="ECO:0000256" key="8">
    <source>
        <dbReference type="SAM" id="MobiDB-lite"/>
    </source>
</evidence>
<dbReference type="SMART" id="SM00299">
    <property type="entry name" value="CLH"/>
    <property type="match status" value="7"/>
</dbReference>
<dbReference type="SUPFAM" id="SSF48371">
    <property type="entry name" value="ARM repeat"/>
    <property type="match status" value="6"/>
</dbReference>
<dbReference type="InterPro" id="IPR000547">
    <property type="entry name" value="Clathrin_H-chain/VPS_repeat"/>
</dbReference>
<dbReference type="Pfam" id="PF00637">
    <property type="entry name" value="Clathrin"/>
    <property type="match status" value="7"/>
</dbReference>
<keyword evidence="5 6" id="KW-0968">Cytoplasmic vesicle</keyword>
<dbReference type="FunFam" id="1.25.40.10:FF:000002">
    <property type="entry name" value="Clathrin heavy chain"/>
    <property type="match status" value="1"/>
</dbReference>
<dbReference type="GO" id="GO:0030479">
    <property type="term" value="C:actin cortical patch"/>
    <property type="evidence" value="ECO:0007669"/>
    <property type="project" value="TreeGrafter"/>
</dbReference>
<evidence type="ECO:0000313" key="9">
    <source>
        <dbReference type="EMBL" id="KAK3197211.1"/>
    </source>
</evidence>
<dbReference type="Pfam" id="PF13838">
    <property type="entry name" value="Clathrin_H_link"/>
    <property type="match status" value="1"/>
</dbReference>
<evidence type="ECO:0000256" key="1">
    <source>
        <dbReference type="ARBA" id="ARBA00009535"/>
    </source>
</evidence>
<dbReference type="GO" id="GO:0032051">
    <property type="term" value="F:clathrin light chain binding"/>
    <property type="evidence" value="ECO:0007669"/>
    <property type="project" value="InterPro"/>
</dbReference>
<keyword evidence="2" id="KW-0677">Repeat</keyword>
<evidence type="ECO:0000313" key="10">
    <source>
        <dbReference type="Proteomes" id="UP001280581"/>
    </source>
</evidence>
<dbReference type="GO" id="GO:0030132">
    <property type="term" value="C:clathrin coat of coated pit"/>
    <property type="evidence" value="ECO:0007669"/>
    <property type="project" value="InterPro"/>
</dbReference>
<dbReference type="GO" id="GO:0071439">
    <property type="term" value="C:clathrin complex"/>
    <property type="evidence" value="ECO:0007669"/>
    <property type="project" value="InterPro"/>
</dbReference>
<feature type="repeat" description="CHCR" evidence="7">
    <location>
        <begin position="652"/>
        <end position="798"/>
    </location>
</feature>
<dbReference type="InterPro" id="IPR016341">
    <property type="entry name" value="Clathrin_heavy_chain"/>
</dbReference>
<name>A0AAN6LM50_9PLEO</name>
<comment type="function">
    <text evidence="6">Clathrin is the major protein of the polyhedral coat of coated pits and vesicles.</text>
</comment>
<feature type="repeat" description="CHCR" evidence="7">
    <location>
        <begin position="1539"/>
        <end position="1682"/>
    </location>
</feature>
<dbReference type="FunFam" id="1.25.40.730:FF:000003">
    <property type="entry name" value="Clathrin heavy chain"/>
    <property type="match status" value="1"/>
</dbReference>